<name>L0KUH2_METHD</name>
<dbReference type="STRING" id="867904.Metho_0499"/>
<evidence type="ECO:0000313" key="3">
    <source>
        <dbReference type="Proteomes" id="UP000010866"/>
    </source>
</evidence>
<feature type="transmembrane region" description="Helical" evidence="1">
    <location>
        <begin position="137"/>
        <end position="162"/>
    </location>
</feature>
<dbReference type="EMBL" id="CP003362">
    <property type="protein sequence ID" value="AGB48766.1"/>
    <property type="molecule type" value="Genomic_DNA"/>
</dbReference>
<keyword evidence="3" id="KW-1185">Reference proteome</keyword>
<keyword evidence="1" id="KW-0812">Transmembrane</keyword>
<accession>L0KUH2</accession>
<evidence type="ECO:0008006" key="4">
    <source>
        <dbReference type="Google" id="ProtNLM"/>
    </source>
</evidence>
<organism evidence="2 3">
    <name type="scientific">Methanomethylovorans hollandica (strain DSM 15978 / NBRC 107637 / DMS1)</name>
    <dbReference type="NCBI Taxonomy" id="867904"/>
    <lineage>
        <taxon>Archaea</taxon>
        <taxon>Methanobacteriati</taxon>
        <taxon>Methanobacteriota</taxon>
        <taxon>Stenosarchaea group</taxon>
        <taxon>Methanomicrobia</taxon>
        <taxon>Methanosarcinales</taxon>
        <taxon>Methanosarcinaceae</taxon>
        <taxon>Methanomethylovorans</taxon>
    </lineage>
</organism>
<keyword evidence="1" id="KW-0472">Membrane</keyword>
<protein>
    <recommendedName>
        <fullName evidence="4">Glycerophosphoryl diester phosphodiesterase membrane domain-containing protein</fullName>
    </recommendedName>
</protein>
<dbReference type="HOGENOM" id="CLU_1393571_0_0_2"/>
<sequence>MEIEKLLRETWEIFQKNIVAFIVGTLIAGIGSILIVTIAPFLYGVTHMAFKGIKGETVEIGDVFAGFKVPGAFVQSWIVVIIYLLLMIAGSMLLGRVGGIIAILLIYALPLLVMRGYKGVDALKENFELIQKYPAETVIVFLVFFALNFIGSLIVIGALITYPLSQIGYTLAAKNLAGNSQPAAYIEG</sequence>
<proteinExistence type="predicted"/>
<feature type="transmembrane region" description="Helical" evidence="1">
    <location>
        <begin position="63"/>
        <end position="86"/>
    </location>
</feature>
<keyword evidence="1" id="KW-1133">Transmembrane helix</keyword>
<dbReference type="KEGG" id="mhz:Metho_0499"/>
<dbReference type="Proteomes" id="UP000010866">
    <property type="component" value="Chromosome"/>
</dbReference>
<dbReference type="GeneID" id="14407605"/>
<evidence type="ECO:0000313" key="2">
    <source>
        <dbReference type="EMBL" id="AGB48766.1"/>
    </source>
</evidence>
<feature type="transmembrane region" description="Helical" evidence="1">
    <location>
        <begin position="21"/>
        <end position="43"/>
    </location>
</feature>
<dbReference type="RefSeq" id="WP_015323935.1">
    <property type="nucleotide sequence ID" value="NC_019977.1"/>
</dbReference>
<reference evidence="3" key="1">
    <citation type="submission" date="2012-02" db="EMBL/GenBank/DDBJ databases">
        <title>Complete sequence of chromosome of Methanomethylovorans hollandica DSM 15978.</title>
        <authorList>
            <person name="Lucas S."/>
            <person name="Copeland A."/>
            <person name="Lapidus A."/>
            <person name="Glavina del Rio T."/>
            <person name="Dalin E."/>
            <person name="Tice H."/>
            <person name="Bruce D."/>
            <person name="Goodwin L."/>
            <person name="Pitluck S."/>
            <person name="Peters L."/>
            <person name="Mikhailova N."/>
            <person name="Held B."/>
            <person name="Kyrpides N."/>
            <person name="Mavromatis K."/>
            <person name="Ivanova N."/>
            <person name="Brettin T."/>
            <person name="Detter J.C."/>
            <person name="Han C."/>
            <person name="Larimer F."/>
            <person name="Land M."/>
            <person name="Hauser L."/>
            <person name="Markowitz V."/>
            <person name="Cheng J.-F."/>
            <person name="Hugenholtz P."/>
            <person name="Woyke T."/>
            <person name="Wu D."/>
            <person name="Spring S."/>
            <person name="Schroeder M."/>
            <person name="Brambilla E."/>
            <person name="Klenk H.-P."/>
            <person name="Eisen J.A."/>
        </authorList>
    </citation>
    <scope>NUCLEOTIDE SEQUENCE [LARGE SCALE GENOMIC DNA]</scope>
    <source>
        <strain evidence="3">DSM 15978 / NBRC 107637 / DMS1</strain>
    </source>
</reference>
<dbReference type="AlphaFoldDB" id="L0KUH2"/>
<feature type="transmembrane region" description="Helical" evidence="1">
    <location>
        <begin position="93"/>
        <end position="117"/>
    </location>
</feature>
<dbReference type="OrthoDB" id="147905at2157"/>
<evidence type="ECO:0000256" key="1">
    <source>
        <dbReference type="SAM" id="Phobius"/>
    </source>
</evidence>
<gene>
    <name evidence="2" type="ordered locus">Metho_0499</name>
</gene>